<protein>
    <submittedName>
        <fullName evidence="1">Uncharacterized protein</fullName>
    </submittedName>
</protein>
<accession>A0A151XA35</accession>
<sequence>ITVLVRGEKQHPVVFQVFRTSRRVHAREKVHPPSSSVVLVNARGFSAMLSRKMPRVVTLSPDREERGRRQRTKRLNIRLRFKWANACSVFRPKGEGVASCTACTTRLCRRVTDSTPSSHPSL</sequence>
<feature type="non-terminal residue" evidence="1">
    <location>
        <position position="1"/>
    </location>
</feature>
<reference evidence="1 2" key="1">
    <citation type="submission" date="2015-09" db="EMBL/GenBank/DDBJ databases">
        <title>Trachymyrmex zeteki WGS genome.</title>
        <authorList>
            <person name="Nygaard S."/>
            <person name="Hu H."/>
            <person name="Boomsma J."/>
            <person name="Zhang G."/>
        </authorList>
    </citation>
    <scope>NUCLEOTIDE SEQUENCE [LARGE SCALE GENOMIC DNA]</scope>
    <source>
        <strain evidence="1">Tzet28-1</strain>
        <tissue evidence="1">Whole body</tissue>
    </source>
</reference>
<proteinExistence type="predicted"/>
<keyword evidence="2" id="KW-1185">Reference proteome</keyword>
<evidence type="ECO:0000313" key="1">
    <source>
        <dbReference type="EMBL" id="KYQ57237.1"/>
    </source>
</evidence>
<gene>
    <name evidence="1" type="ORF">ALC60_03758</name>
</gene>
<name>A0A151XA35_9HYME</name>
<organism evidence="1 2">
    <name type="scientific">Mycetomoellerius zeteki</name>
    <dbReference type="NCBI Taxonomy" id="64791"/>
    <lineage>
        <taxon>Eukaryota</taxon>
        <taxon>Metazoa</taxon>
        <taxon>Ecdysozoa</taxon>
        <taxon>Arthropoda</taxon>
        <taxon>Hexapoda</taxon>
        <taxon>Insecta</taxon>
        <taxon>Pterygota</taxon>
        <taxon>Neoptera</taxon>
        <taxon>Endopterygota</taxon>
        <taxon>Hymenoptera</taxon>
        <taxon>Apocrita</taxon>
        <taxon>Aculeata</taxon>
        <taxon>Formicoidea</taxon>
        <taxon>Formicidae</taxon>
        <taxon>Myrmicinae</taxon>
        <taxon>Mycetomoellerius</taxon>
    </lineage>
</organism>
<dbReference type="Proteomes" id="UP000075809">
    <property type="component" value="Unassembled WGS sequence"/>
</dbReference>
<dbReference type="EMBL" id="KQ982351">
    <property type="protein sequence ID" value="KYQ57237.1"/>
    <property type="molecule type" value="Genomic_DNA"/>
</dbReference>
<evidence type="ECO:0000313" key="2">
    <source>
        <dbReference type="Proteomes" id="UP000075809"/>
    </source>
</evidence>
<dbReference type="AlphaFoldDB" id="A0A151XA35"/>